<evidence type="ECO:0000256" key="1">
    <source>
        <dbReference type="ARBA" id="ARBA00004123"/>
    </source>
</evidence>
<keyword evidence="2" id="KW-0238">DNA-binding</keyword>
<comment type="caution">
    <text evidence="7">The sequence shown here is derived from an EMBL/GenBank/DDBJ whole genome shotgun (WGS) entry which is preliminary data.</text>
</comment>
<dbReference type="InterPro" id="IPR049121">
    <property type="entry name" value="TdIF1_C"/>
</dbReference>
<evidence type="ECO:0000256" key="3">
    <source>
        <dbReference type="ARBA" id="ARBA00023242"/>
    </source>
</evidence>
<feature type="region of interest" description="Disordered" evidence="4">
    <location>
        <begin position="495"/>
        <end position="532"/>
    </location>
</feature>
<feature type="compositionally biased region" description="Polar residues" evidence="4">
    <location>
        <begin position="519"/>
        <end position="532"/>
    </location>
</feature>
<dbReference type="InterPro" id="IPR041384">
    <property type="entry name" value="DNTTIP1_dimer"/>
</dbReference>
<dbReference type="PANTHER" id="PTHR23399">
    <property type="entry name" value="DEOXYNUCLEOTIDYLTRANSFERASE TERMINAL-INTERACTING PROTEIN 1"/>
    <property type="match status" value="1"/>
</dbReference>
<keyword evidence="3" id="KW-0539">Nucleus</keyword>
<dbReference type="InterPro" id="IPR026064">
    <property type="entry name" value="TdIF1"/>
</dbReference>
<dbReference type="Pfam" id="PF21229">
    <property type="entry name" value="TdIF1_2nd"/>
    <property type="match status" value="1"/>
</dbReference>
<feature type="domain" description="TdIF1 C-terminal" evidence="6">
    <location>
        <begin position="334"/>
        <end position="437"/>
    </location>
</feature>
<evidence type="ECO:0000259" key="5">
    <source>
        <dbReference type="Pfam" id="PF18192"/>
    </source>
</evidence>
<keyword evidence="8" id="KW-1185">Reference proteome</keyword>
<proteinExistence type="predicted"/>
<dbReference type="GO" id="GO:0031491">
    <property type="term" value="F:nucleosome binding"/>
    <property type="evidence" value="ECO:0007669"/>
    <property type="project" value="TreeGrafter"/>
</dbReference>
<comment type="subcellular location">
    <subcellularLocation>
        <location evidence="1">Nucleus</location>
    </subcellularLocation>
</comment>
<organism evidence="7 8">
    <name type="scientific">Drosophila rubida</name>
    <dbReference type="NCBI Taxonomy" id="30044"/>
    <lineage>
        <taxon>Eukaryota</taxon>
        <taxon>Metazoa</taxon>
        <taxon>Ecdysozoa</taxon>
        <taxon>Arthropoda</taxon>
        <taxon>Hexapoda</taxon>
        <taxon>Insecta</taxon>
        <taxon>Pterygota</taxon>
        <taxon>Neoptera</taxon>
        <taxon>Endopterygota</taxon>
        <taxon>Diptera</taxon>
        <taxon>Brachycera</taxon>
        <taxon>Muscomorpha</taxon>
        <taxon>Ephydroidea</taxon>
        <taxon>Drosophilidae</taxon>
        <taxon>Drosophila</taxon>
    </lineage>
</organism>
<dbReference type="GO" id="GO:0003677">
    <property type="term" value="F:DNA binding"/>
    <property type="evidence" value="ECO:0007669"/>
    <property type="project" value="UniProtKB-KW"/>
</dbReference>
<name>A0AAD4PJ99_9MUSC</name>
<evidence type="ECO:0008006" key="9">
    <source>
        <dbReference type="Google" id="ProtNLM"/>
    </source>
</evidence>
<evidence type="ECO:0000256" key="2">
    <source>
        <dbReference type="ARBA" id="ARBA00023125"/>
    </source>
</evidence>
<dbReference type="GO" id="GO:0005634">
    <property type="term" value="C:nucleus"/>
    <property type="evidence" value="ECO:0007669"/>
    <property type="project" value="UniProtKB-SubCell"/>
</dbReference>
<accession>A0AAD4PJ99</accession>
<dbReference type="Pfam" id="PF18192">
    <property type="entry name" value="DNTTIP1_dimer"/>
    <property type="match status" value="1"/>
</dbReference>
<sequence>NNNTTSTSSASAAITAAATNSNDVAQRSPAAMQANSSSDDSDCSNQTTHSMDTRVASPVKQTEPEATTETTTTPSLSLVINGTEPAVVNTVSKYVTTAEMAETMLQRIRQRYNGVHNTESGGSAESAMRALELLRISVQQAFDSEVNDIIKRYMNNYFKPAFGNIKENLGQHAVNEETLQKMSSCALLENAKAQYTNFVVRQQRAATAPTTVASEQQRLALKRPAKPNEFNATNNSKLFAGNLGFVAAAAKPMPSTTNALSTPQQLQQQQQQQQQQLQPLQQPQLQQQQQQQLQLQQQQTQSMQLQRTPIMSGPLPTPVRRQIFWNTAQITTSTKFVLDVQANLAFGFSIDGKELGGARLASKHPEIIRYLPDAEDREWLSARGIIPAENRSSRFLFLIYDEVCRLQQTHELYRHKANIDLSMMLTFTVTEPMIQKMKLFFVDLNIKSRGLITNSFIMANNQPQQQPQQQQLASNSNNNSHLRNALLQGVPALQQAPSNQQTTTTTAADDAVSKELPSGTASASPCLQGTVVGSSTTNPLKAKLMASSSALSSSHATLTALLNQGGTVASASPTNKFRN</sequence>
<evidence type="ECO:0000313" key="8">
    <source>
        <dbReference type="Proteomes" id="UP001200034"/>
    </source>
</evidence>
<feature type="region of interest" description="Disordered" evidence="4">
    <location>
        <begin position="19"/>
        <end position="74"/>
    </location>
</feature>
<dbReference type="AlphaFoldDB" id="A0AAD4PJ99"/>
<gene>
    <name evidence="7" type="ORF">KR093_007675</name>
</gene>
<feature type="compositionally biased region" description="Low complexity" evidence="4">
    <location>
        <begin position="64"/>
        <end position="74"/>
    </location>
</feature>
<dbReference type="SUPFAM" id="SSF81995">
    <property type="entry name" value="beta-sandwich domain of Sec23/24"/>
    <property type="match status" value="1"/>
</dbReference>
<feature type="non-terminal residue" evidence="7">
    <location>
        <position position="1"/>
    </location>
</feature>
<evidence type="ECO:0000259" key="6">
    <source>
        <dbReference type="Pfam" id="PF21229"/>
    </source>
</evidence>
<dbReference type="EMBL" id="JAJJHW010002774">
    <property type="protein sequence ID" value="KAH8365960.1"/>
    <property type="molecule type" value="Genomic_DNA"/>
</dbReference>
<feature type="domain" description="DNTTIP1 dimerisation" evidence="5">
    <location>
        <begin position="129"/>
        <end position="197"/>
    </location>
</feature>
<protein>
    <recommendedName>
        <fullName evidence="9">DNTTIP1 dimerisation domain-containing protein</fullName>
    </recommendedName>
</protein>
<reference evidence="7" key="1">
    <citation type="journal article" date="2021" name="Mol. Ecol. Resour.">
        <title>Phylogenomic analyses of the genus Drosophila reveals genomic signals of climate adaptation.</title>
        <authorList>
            <person name="Li F."/>
            <person name="Rane R.V."/>
            <person name="Luria V."/>
            <person name="Xiong Z."/>
            <person name="Chen J."/>
            <person name="Li Z."/>
            <person name="Catullo R.A."/>
            <person name="Griffin P.C."/>
            <person name="Schiffer M."/>
            <person name="Pearce S."/>
            <person name="Lee S.F."/>
            <person name="McElroy K."/>
            <person name="Stocker A."/>
            <person name="Shirriffs J."/>
            <person name="Cockerell F."/>
            <person name="Coppin C."/>
            <person name="Sgro C.M."/>
            <person name="Karger A."/>
            <person name="Cain J.W."/>
            <person name="Weber J.A."/>
            <person name="Santpere G."/>
            <person name="Kirschner M.W."/>
            <person name="Hoffmann A.A."/>
            <person name="Oakeshott J.G."/>
            <person name="Zhang G."/>
        </authorList>
    </citation>
    <scope>NUCLEOTIDE SEQUENCE</scope>
    <source>
        <strain evidence="7">BGI-SZ-2011g</strain>
    </source>
</reference>
<dbReference type="Proteomes" id="UP001200034">
    <property type="component" value="Unassembled WGS sequence"/>
</dbReference>
<evidence type="ECO:0000256" key="4">
    <source>
        <dbReference type="SAM" id="MobiDB-lite"/>
    </source>
</evidence>
<dbReference type="PANTHER" id="PTHR23399:SF2">
    <property type="entry name" value="DEOXYNUCLEOTIDYLTRANSFERASE TERMINAL-INTERACTING PROTEIN 1"/>
    <property type="match status" value="1"/>
</dbReference>
<evidence type="ECO:0000313" key="7">
    <source>
        <dbReference type="EMBL" id="KAH8365960.1"/>
    </source>
</evidence>